<dbReference type="CDD" id="cd10030">
    <property type="entry name" value="UDG-F4_TTUDGA_SPO1dp_like"/>
    <property type="match status" value="1"/>
</dbReference>
<dbReference type="EMBL" id="UINC01000347">
    <property type="protein sequence ID" value="SUZ53764.1"/>
    <property type="molecule type" value="Genomic_DNA"/>
</dbReference>
<proteinExistence type="inferred from homology"/>
<dbReference type="GO" id="GO:0046872">
    <property type="term" value="F:metal ion binding"/>
    <property type="evidence" value="ECO:0007669"/>
    <property type="project" value="UniProtKB-KW"/>
</dbReference>
<dbReference type="Gene3D" id="3.40.470.10">
    <property type="entry name" value="Uracil-DNA glycosylase-like domain"/>
    <property type="match status" value="1"/>
</dbReference>
<evidence type="ECO:0000256" key="6">
    <source>
        <dbReference type="ARBA" id="ARBA00022723"/>
    </source>
</evidence>
<keyword evidence="8" id="KW-0378">Hydrolase</keyword>
<dbReference type="SMART" id="SM00986">
    <property type="entry name" value="UDG"/>
    <property type="match status" value="1"/>
</dbReference>
<keyword evidence="10" id="KW-0411">Iron-sulfur</keyword>
<organism evidence="13">
    <name type="scientific">marine metagenome</name>
    <dbReference type="NCBI Taxonomy" id="408172"/>
    <lineage>
        <taxon>unclassified sequences</taxon>
        <taxon>metagenomes</taxon>
        <taxon>ecological metagenomes</taxon>
    </lineage>
</organism>
<dbReference type="EC" id="3.2.2.27" evidence="3"/>
<evidence type="ECO:0000256" key="7">
    <source>
        <dbReference type="ARBA" id="ARBA00022763"/>
    </source>
</evidence>
<dbReference type="GO" id="GO:0004844">
    <property type="term" value="F:uracil DNA N-glycosylase activity"/>
    <property type="evidence" value="ECO:0007669"/>
    <property type="project" value="UniProtKB-EC"/>
</dbReference>
<sequence>MDIIDTKRFINQHIELFGNEIYSNIHKKEGNALTKPESTSESILSFQSSIENCRKCNLGTTRNKFVFGAGDPSADLLLVGEAPGQEEDLQGEPFVGRAGKLLDKILKAIGYTRDTNVFITNIVKCRPPDNRDPLPSEVEECSPYLNKQIELIKPKLIVALGKVAGKTLLKKDILLKEMRNETYYFKSIPLRVTYHPAALLRNSSLKKEVWKDFQYIRDFIAS</sequence>
<name>A0A381NI26_9ZZZZ</name>
<evidence type="ECO:0000256" key="2">
    <source>
        <dbReference type="ARBA" id="ARBA00006521"/>
    </source>
</evidence>
<evidence type="ECO:0000256" key="8">
    <source>
        <dbReference type="ARBA" id="ARBA00022801"/>
    </source>
</evidence>
<comment type="similarity">
    <text evidence="2">Belongs to the uracil-DNA glycosylase (UDG) superfamily. Type 4 (UDGa) family.</text>
</comment>
<keyword evidence="5" id="KW-0004">4Fe-4S</keyword>
<dbReference type="GO" id="GO:0051539">
    <property type="term" value="F:4 iron, 4 sulfur cluster binding"/>
    <property type="evidence" value="ECO:0007669"/>
    <property type="project" value="UniProtKB-KW"/>
</dbReference>
<comment type="catalytic activity">
    <reaction evidence="1">
        <text>Hydrolyzes single-stranded DNA or mismatched double-stranded DNA and polynucleotides, releasing free uracil.</text>
        <dbReference type="EC" id="3.2.2.27"/>
    </reaction>
</comment>
<dbReference type="AlphaFoldDB" id="A0A381NI26"/>
<evidence type="ECO:0000256" key="1">
    <source>
        <dbReference type="ARBA" id="ARBA00001400"/>
    </source>
</evidence>
<evidence type="ECO:0000256" key="4">
    <source>
        <dbReference type="ARBA" id="ARBA00019403"/>
    </source>
</evidence>
<dbReference type="SMART" id="SM00987">
    <property type="entry name" value="UreE_C"/>
    <property type="match status" value="1"/>
</dbReference>
<evidence type="ECO:0000313" key="13">
    <source>
        <dbReference type="EMBL" id="SUZ53764.1"/>
    </source>
</evidence>
<accession>A0A381NI26</accession>
<keyword evidence="9" id="KW-0408">Iron</keyword>
<evidence type="ECO:0000256" key="9">
    <source>
        <dbReference type="ARBA" id="ARBA00023004"/>
    </source>
</evidence>
<dbReference type="InterPro" id="IPR051536">
    <property type="entry name" value="UDG_Type-4/5"/>
</dbReference>
<dbReference type="InterPro" id="IPR005122">
    <property type="entry name" value="Uracil-DNA_glycosylase-like"/>
</dbReference>
<reference evidence="13" key="1">
    <citation type="submission" date="2018-05" db="EMBL/GenBank/DDBJ databases">
        <authorList>
            <person name="Lanie J.A."/>
            <person name="Ng W.-L."/>
            <person name="Kazmierczak K.M."/>
            <person name="Andrzejewski T.M."/>
            <person name="Davidsen T.M."/>
            <person name="Wayne K.J."/>
            <person name="Tettelin H."/>
            <person name="Glass J.I."/>
            <person name="Rusch D."/>
            <person name="Podicherti R."/>
            <person name="Tsui H.-C.T."/>
            <person name="Winkler M.E."/>
        </authorList>
    </citation>
    <scope>NUCLEOTIDE SEQUENCE</scope>
</reference>
<dbReference type="InterPro" id="IPR036895">
    <property type="entry name" value="Uracil-DNA_glycosylase-like_sf"/>
</dbReference>
<dbReference type="Pfam" id="PF03167">
    <property type="entry name" value="UDG"/>
    <property type="match status" value="1"/>
</dbReference>
<keyword evidence="6" id="KW-0479">Metal-binding</keyword>
<evidence type="ECO:0000256" key="3">
    <source>
        <dbReference type="ARBA" id="ARBA00012030"/>
    </source>
</evidence>
<dbReference type="PANTHER" id="PTHR33693">
    <property type="entry name" value="TYPE-5 URACIL-DNA GLYCOSYLASE"/>
    <property type="match status" value="1"/>
</dbReference>
<dbReference type="SUPFAM" id="SSF52141">
    <property type="entry name" value="Uracil-DNA glycosylase-like"/>
    <property type="match status" value="1"/>
</dbReference>
<protein>
    <recommendedName>
        <fullName evidence="4">Type-4 uracil-DNA glycosylase</fullName>
        <ecNumber evidence="3">3.2.2.27</ecNumber>
    </recommendedName>
</protein>
<evidence type="ECO:0000256" key="10">
    <source>
        <dbReference type="ARBA" id="ARBA00023014"/>
    </source>
</evidence>
<dbReference type="NCBIfam" id="TIGR00758">
    <property type="entry name" value="UDG_fam4"/>
    <property type="match status" value="1"/>
</dbReference>
<dbReference type="InterPro" id="IPR005273">
    <property type="entry name" value="Ura-DNA_glyco_family4"/>
</dbReference>
<keyword evidence="11" id="KW-0234">DNA repair</keyword>
<evidence type="ECO:0000256" key="11">
    <source>
        <dbReference type="ARBA" id="ARBA00023204"/>
    </source>
</evidence>
<keyword evidence="7" id="KW-0227">DNA damage</keyword>
<feature type="domain" description="Uracil-DNA glycosylase-like" evidence="12">
    <location>
        <begin position="67"/>
        <end position="214"/>
    </location>
</feature>
<dbReference type="PANTHER" id="PTHR33693:SF1">
    <property type="entry name" value="TYPE-4 URACIL-DNA GLYCOSYLASE"/>
    <property type="match status" value="1"/>
</dbReference>
<dbReference type="GO" id="GO:0006281">
    <property type="term" value="P:DNA repair"/>
    <property type="evidence" value="ECO:0007669"/>
    <property type="project" value="UniProtKB-KW"/>
</dbReference>
<evidence type="ECO:0000259" key="12">
    <source>
        <dbReference type="SMART" id="SM00986"/>
    </source>
</evidence>
<evidence type="ECO:0000256" key="5">
    <source>
        <dbReference type="ARBA" id="ARBA00022485"/>
    </source>
</evidence>
<gene>
    <name evidence="13" type="ORF">METZ01_LOCUS6618</name>
</gene>